<evidence type="ECO:0000313" key="1">
    <source>
        <dbReference type="EMBL" id="MDX8305936.1"/>
    </source>
</evidence>
<accession>A0AAE5RT57</accession>
<evidence type="ECO:0000313" key="2">
    <source>
        <dbReference type="EMBL" id="POO48890.1"/>
    </source>
</evidence>
<sequence length="82" mass="8939">MNQISDRKMLLEEVLPLPDDAFGKLLKLAAMIELDGSGTLTIRNGEARISLGSDGVVRVEGKKIIQMARQNIALDAAYIDLN</sequence>
<protein>
    <submittedName>
        <fullName evidence="2">Uncharacterized protein</fullName>
    </submittedName>
</protein>
<dbReference type="EMBL" id="NXEJ01000012">
    <property type="protein sequence ID" value="POO48890.1"/>
    <property type="molecule type" value="Genomic_DNA"/>
</dbReference>
<reference evidence="1" key="2">
    <citation type="journal article" date="2023" name="Phytobiomes J">
        <title>Deciphering the key players within the bacterial microbiota associated with aerial crown gall tumors on rhododendron: Insights into the gallobiome.</title>
        <authorList>
            <person name="Kuzmanovic N."/>
            <person name="Nesme J."/>
            <person name="Wolf J."/>
            <person name="Neumann-Schaal M."/>
            <person name="Petersen J."/>
            <person name="Fernandez-Gnecco G."/>
            <person name="Sproeer C."/>
            <person name="Bunk B."/>
            <person name="Overmann J."/>
            <person name="Sorensen S.J."/>
            <person name="Idczak E."/>
            <person name="Smalla K."/>
        </authorList>
    </citation>
    <scope>NUCLEOTIDE SEQUENCE</scope>
    <source>
        <strain evidence="1">Rho-11.1</strain>
    </source>
</reference>
<dbReference type="EMBL" id="JAVRAF010000038">
    <property type="protein sequence ID" value="MDX8305936.1"/>
    <property type="molecule type" value="Genomic_DNA"/>
</dbReference>
<dbReference type="AlphaFoldDB" id="A0AAE5RT57"/>
<name>A0AAE5RT57_9HYPH</name>
<dbReference type="RefSeq" id="WP_103660184.1">
    <property type="nucleotide sequence ID" value="NZ_CP192783.1"/>
</dbReference>
<evidence type="ECO:0000313" key="3">
    <source>
        <dbReference type="Proteomes" id="UP000237447"/>
    </source>
</evidence>
<dbReference type="GeneID" id="86882216"/>
<comment type="caution">
    <text evidence="2">The sequence shown here is derived from an EMBL/GenBank/DDBJ whole genome shotgun (WGS) entry which is preliminary data.</text>
</comment>
<dbReference type="Proteomes" id="UP000237447">
    <property type="component" value="Unassembled WGS sequence"/>
</dbReference>
<reference evidence="2 3" key="1">
    <citation type="journal article" date="2018" name="Syst. Appl. Microbiol.">
        <title>Agrobacterium rosae sp. nov., isolated from galls on different agricultural crops.</title>
        <authorList>
            <person name="Kuzmanovic N."/>
            <person name="Pulawska J."/>
            <person name="Smalla K."/>
            <person name="Nesme X."/>
        </authorList>
    </citation>
    <scope>NUCLEOTIDE SEQUENCE [LARGE SCALE GENOMIC DNA]</scope>
    <source>
        <strain evidence="2 3">NCPPB 1650</strain>
    </source>
</reference>
<organism evidence="2 3">
    <name type="scientific">Agrobacterium rosae</name>
    <dbReference type="NCBI Taxonomy" id="1972867"/>
    <lineage>
        <taxon>Bacteria</taxon>
        <taxon>Pseudomonadati</taxon>
        <taxon>Pseudomonadota</taxon>
        <taxon>Alphaproteobacteria</taxon>
        <taxon>Hyphomicrobiales</taxon>
        <taxon>Rhizobiaceae</taxon>
        <taxon>Rhizobium/Agrobacterium group</taxon>
        <taxon>Agrobacterium</taxon>
    </lineage>
</organism>
<proteinExistence type="predicted"/>
<gene>
    <name evidence="2" type="ORF">CPJ18_23225</name>
    <name evidence="1" type="ORF">RMR22_27350</name>
</gene>